<evidence type="ECO:0008006" key="3">
    <source>
        <dbReference type="Google" id="ProtNLM"/>
    </source>
</evidence>
<organism evidence="2">
    <name type="scientific">marine sediment metagenome</name>
    <dbReference type="NCBI Taxonomy" id="412755"/>
    <lineage>
        <taxon>unclassified sequences</taxon>
        <taxon>metagenomes</taxon>
        <taxon>ecological metagenomes</taxon>
    </lineage>
</organism>
<keyword evidence="1" id="KW-1133">Transmembrane helix</keyword>
<feature type="transmembrane region" description="Helical" evidence="1">
    <location>
        <begin position="58"/>
        <end position="78"/>
    </location>
</feature>
<comment type="caution">
    <text evidence="2">The sequence shown here is derived from an EMBL/GenBank/DDBJ whole genome shotgun (WGS) entry which is preliminary data.</text>
</comment>
<feature type="transmembrane region" description="Helical" evidence="1">
    <location>
        <begin position="26"/>
        <end position="46"/>
    </location>
</feature>
<protein>
    <recommendedName>
        <fullName evidence="3">Acyltransferase 3 domain-containing protein</fullName>
    </recommendedName>
</protein>
<gene>
    <name evidence="2" type="ORF">S01H4_36466</name>
</gene>
<dbReference type="AlphaFoldDB" id="X1C0J6"/>
<dbReference type="EMBL" id="BART01019495">
    <property type="protein sequence ID" value="GAG86882.1"/>
    <property type="molecule type" value="Genomic_DNA"/>
</dbReference>
<evidence type="ECO:0000256" key="1">
    <source>
        <dbReference type="SAM" id="Phobius"/>
    </source>
</evidence>
<feature type="transmembrane region" description="Helical" evidence="1">
    <location>
        <begin position="90"/>
        <end position="112"/>
    </location>
</feature>
<feature type="transmembrane region" description="Helical" evidence="1">
    <location>
        <begin position="118"/>
        <end position="139"/>
    </location>
</feature>
<keyword evidence="1" id="KW-0472">Membrane</keyword>
<accession>X1C0J6</accession>
<reference evidence="2" key="1">
    <citation type="journal article" date="2014" name="Front. Microbiol.">
        <title>High frequency of phylogenetically diverse reductive dehalogenase-homologous genes in deep subseafloor sedimentary metagenomes.</title>
        <authorList>
            <person name="Kawai M."/>
            <person name="Futagami T."/>
            <person name="Toyoda A."/>
            <person name="Takaki Y."/>
            <person name="Nishi S."/>
            <person name="Hori S."/>
            <person name="Arai W."/>
            <person name="Tsubouchi T."/>
            <person name="Morono Y."/>
            <person name="Uchiyama I."/>
            <person name="Ito T."/>
            <person name="Fujiyama A."/>
            <person name="Inagaki F."/>
            <person name="Takami H."/>
        </authorList>
    </citation>
    <scope>NUCLEOTIDE SEQUENCE</scope>
    <source>
        <strain evidence="2">Expedition CK06-06</strain>
    </source>
</reference>
<sequence length="177" mass="20715">MFGDVIYEIYLINEQKERRFAIKNKVLLPSLIIGSILIIIGVLSLFPSFLSHATVSSTVYSLGVILISTSVLLIIEEFEVINVERSYRFFFYYSYYSFTIYFAHNVLYFILFESVNALTIWIFMPLTFLIISLLLRIIYPKLRDKVSIKAQVGKLSARLAIYVKERSKSREIEKRRL</sequence>
<name>X1C0J6_9ZZZZ</name>
<proteinExistence type="predicted"/>
<evidence type="ECO:0000313" key="2">
    <source>
        <dbReference type="EMBL" id="GAG86882.1"/>
    </source>
</evidence>
<keyword evidence="1" id="KW-0812">Transmembrane</keyword>